<reference evidence="2 3" key="1">
    <citation type="submission" date="2020-06" db="EMBL/GenBank/DDBJ databases">
        <title>Oricola thermophila sp. nov. isolated from a tidal sediments.</title>
        <authorList>
            <person name="Kwon K.K."/>
            <person name="Yang S.-H."/>
            <person name="Park M.-J."/>
        </authorList>
    </citation>
    <scope>NUCLEOTIDE SEQUENCE [LARGE SCALE GENOMIC DNA]</scope>
    <source>
        <strain evidence="2 3">MEBiC13590</strain>
    </source>
</reference>
<dbReference type="PROSITE" id="PS50943">
    <property type="entry name" value="HTH_CROC1"/>
    <property type="match status" value="1"/>
</dbReference>
<dbReference type="SUPFAM" id="SSF51306">
    <property type="entry name" value="LexA/Signal peptidase"/>
    <property type="match status" value="1"/>
</dbReference>
<protein>
    <submittedName>
        <fullName evidence="2">Helix-turn-helix domain-containing protein</fullName>
    </submittedName>
</protein>
<organism evidence="2 3">
    <name type="scientific">Oricola thermophila</name>
    <dbReference type="NCBI Taxonomy" id="2742145"/>
    <lineage>
        <taxon>Bacteria</taxon>
        <taxon>Pseudomonadati</taxon>
        <taxon>Pseudomonadota</taxon>
        <taxon>Alphaproteobacteria</taxon>
        <taxon>Hyphomicrobiales</taxon>
        <taxon>Ahrensiaceae</taxon>
        <taxon>Oricola</taxon>
    </lineage>
</organism>
<name>A0A6N1VDY0_9HYPH</name>
<dbReference type="Pfam" id="PF00717">
    <property type="entry name" value="Peptidase_S24"/>
    <property type="match status" value="1"/>
</dbReference>
<dbReference type="CDD" id="cd00093">
    <property type="entry name" value="HTH_XRE"/>
    <property type="match status" value="1"/>
</dbReference>
<dbReference type="EMBL" id="CP054836">
    <property type="protein sequence ID" value="QKV18743.1"/>
    <property type="molecule type" value="Genomic_DNA"/>
</dbReference>
<accession>A0A6N1VDY0</accession>
<evidence type="ECO:0000313" key="3">
    <source>
        <dbReference type="Proteomes" id="UP000509367"/>
    </source>
</evidence>
<dbReference type="InterPro" id="IPR039418">
    <property type="entry name" value="LexA-like"/>
</dbReference>
<dbReference type="CDD" id="cd06529">
    <property type="entry name" value="S24_LexA-like"/>
    <property type="match status" value="1"/>
</dbReference>
<gene>
    <name evidence="2" type="ORF">HTY61_09920</name>
</gene>
<dbReference type="RefSeq" id="WP_175276636.1">
    <property type="nucleotide sequence ID" value="NZ_CP054836.1"/>
</dbReference>
<dbReference type="GO" id="GO:0003677">
    <property type="term" value="F:DNA binding"/>
    <property type="evidence" value="ECO:0007669"/>
    <property type="project" value="InterPro"/>
</dbReference>
<feature type="domain" description="HTH cro/C1-type" evidence="1">
    <location>
        <begin position="6"/>
        <end position="69"/>
    </location>
</feature>
<dbReference type="InterPro" id="IPR036286">
    <property type="entry name" value="LexA/Signal_pep-like_sf"/>
</dbReference>
<dbReference type="Gene3D" id="2.10.109.10">
    <property type="entry name" value="Umud Fragment, subunit A"/>
    <property type="match status" value="1"/>
</dbReference>
<evidence type="ECO:0000259" key="1">
    <source>
        <dbReference type="PROSITE" id="PS50943"/>
    </source>
</evidence>
<dbReference type="Proteomes" id="UP000509367">
    <property type="component" value="Chromosome"/>
</dbReference>
<dbReference type="InterPro" id="IPR001387">
    <property type="entry name" value="Cro/C1-type_HTH"/>
</dbReference>
<dbReference type="Gene3D" id="1.10.260.40">
    <property type="entry name" value="lambda repressor-like DNA-binding domains"/>
    <property type="match status" value="1"/>
</dbReference>
<dbReference type="InterPro" id="IPR010982">
    <property type="entry name" value="Lambda_DNA-bd_dom_sf"/>
</dbReference>
<proteinExistence type="predicted"/>
<dbReference type="SMART" id="SM00530">
    <property type="entry name" value="HTH_XRE"/>
    <property type="match status" value="1"/>
</dbReference>
<dbReference type="KEGG" id="orm:HTY61_09920"/>
<dbReference type="InterPro" id="IPR015927">
    <property type="entry name" value="Peptidase_S24_S26A/B/C"/>
</dbReference>
<dbReference type="AlphaFoldDB" id="A0A6N1VDY0"/>
<evidence type="ECO:0000313" key="2">
    <source>
        <dbReference type="EMBL" id="QKV18743.1"/>
    </source>
</evidence>
<dbReference type="SUPFAM" id="SSF47413">
    <property type="entry name" value="lambda repressor-like DNA-binding domains"/>
    <property type="match status" value="1"/>
</dbReference>
<sequence length="233" mass="25153">MARNFIQKLRKGLGMTQAELAERINADPESDITNADASLISKIELGKVRLSDKYIGPIARALDASFAELLGEDPSAKAVPNRPVVRSSVRPVPEKPSTSPAPVPVYGTAAGSAAGTLTLTTEVIEWAKRPEALAGKKDIYALYVVGTSMEPRYYAGDIVFVDPHRPPRAGDDVIVQTRDNGTDGTQAALKRYERSTATTVVTTQFNPPDTIEFPLENVKAVHRVLTRNEIAGV</sequence>
<keyword evidence="3" id="KW-1185">Reference proteome</keyword>